<feature type="region of interest" description="Disordered" evidence="1">
    <location>
        <begin position="1"/>
        <end position="20"/>
    </location>
</feature>
<dbReference type="Proteomes" id="UP000694044">
    <property type="component" value="Unassembled WGS sequence"/>
</dbReference>
<evidence type="ECO:0000256" key="1">
    <source>
        <dbReference type="SAM" id="MobiDB-lite"/>
    </source>
</evidence>
<dbReference type="EMBL" id="JAGDFM010000484">
    <property type="protein sequence ID" value="KAG7377764.1"/>
    <property type="molecule type" value="Genomic_DNA"/>
</dbReference>
<evidence type="ECO:0000313" key="3">
    <source>
        <dbReference type="Proteomes" id="UP000694044"/>
    </source>
</evidence>
<name>A0A8T1VE49_9STRA</name>
<accession>A0A8T1VE49</accession>
<proteinExistence type="predicted"/>
<reference evidence="2" key="1">
    <citation type="submission" date="2021-02" db="EMBL/GenBank/DDBJ databases">
        <authorList>
            <person name="Palmer J.M."/>
        </authorList>
    </citation>
    <scope>NUCLEOTIDE SEQUENCE</scope>
    <source>
        <strain evidence="2">SCRP734</strain>
    </source>
</reference>
<evidence type="ECO:0000313" key="2">
    <source>
        <dbReference type="EMBL" id="KAG7377764.1"/>
    </source>
</evidence>
<comment type="caution">
    <text evidence="2">The sequence shown here is derived from an EMBL/GenBank/DDBJ whole genome shotgun (WGS) entry which is preliminary data.</text>
</comment>
<dbReference type="AlphaFoldDB" id="A0A8T1VE49"/>
<sequence length="88" mass="9306">MVADEGGSDQKAQRTASPWLSLVEHRQQAAATGKAGTVNPIHKLHQVTCALFQLLAETEPTSANGDSAAQRHFAATMPDTDTTSMMAV</sequence>
<protein>
    <submittedName>
        <fullName evidence="2">Uncharacterized protein</fullName>
    </submittedName>
</protein>
<keyword evidence="3" id="KW-1185">Reference proteome</keyword>
<gene>
    <name evidence="2" type="ORF">PHYPSEUDO_011041</name>
</gene>
<organism evidence="2 3">
    <name type="scientific">Phytophthora pseudosyringae</name>
    <dbReference type="NCBI Taxonomy" id="221518"/>
    <lineage>
        <taxon>Eukaryota</taxon>
        <taxon>Sar</taxon>
        <taxon>Stramenopiles</taxon>
        <taxon>Oomycota</taxon>
        <taxon>Peronosporomycetes</taxon>
        <taxon>Peronosporales</taxon>
        <taxon>Peronosporaceae</taxon>
        <taxon>Phytophthora</taxon>
    </lineage>
</organism>